<feature type="domain" description="HTH CENPB-type" evidence="2">
    <location>
        <begin position="60"/>
        <end position="117"/>
    </location>
</feature>
<dbReference type="PROSITE" id="PS51253">
    <property type="entry name" value="HTH_CENPB"/>
    <property type="match status" value="1"/>
</dbReference>
<dbReference type="AlphaFoldDB" id="A0AAV7KF49"/>
<evidence type="ECO:0000313" key="4">
    <source>
        <dbReference type="Proteomes" id="UP001165289"/>
    </source>
</evidence>
<dbReference type="Proteomes" id="UP001165289">
    <property type="component" value="Unassembled WGS sequence"/>
</dbReference>
<comment type="caution">
    <text evidence="3">The sequence shown here is derived from an EMBL/GenBank/DDBJ whole genome shotgun (WGS) entry which is preliminary data.</text>
</comment>
<sequence>MENRQKRKLLSVMKKLEVVEVMRDGVTQVEVAQGYLIYQSSISNIKKSNSSEKLITIAPAAKRKRMSTHEDLDKSLLVWFTDARERSVPIDGNMLMSKIDFLAKIYNIDPIPSRGWL</sequence>
<dbReference type="SUPFAM" id="SSF46689">
    <property type="entry name" value="Homeodomain-like"/>
    <property type="match status" value="2"/>
</dbReference>
<proteinExistence type="predicted"/>
<dbReference type="InterPro" id="IPR006600">
    <property type="entry name" value="HTH_CenpB_DNA-bd_dom"/>
</dbReference>
<reference evidence="3 4" key="1">
    <citation type="journal article" date="2023" name="BMC Biol.">
        <title>The compact genome of the sponge Oopsacas minuta (Hexactinellida) is lacking key metazoan core genes.</title>
        <authorList>
            <person name="Santini S."/>
            <person name="Schenkelaars Q."/>
            <person name="Jourda C."/>
            <person name="Duchesne M."/>
            <person name="Belahbib H."/>
            <person name="Rocher C."/>
            <person name="Selva M."/>
            <person name="Riesgo A."/>
            <person name="Vervoort M."/>
            <person name="Leys S.P."/>
            <person name="Kodjabachian L."/>
            <person name="Le Bivic A."/>
            <person name="Borchiellini C."/>
            <person name="Claverie J.M."/>
            <person name="Renard E."/>
        </authorList>
    </citation>
    <scope>NUCLEOTIDE SEQUENCE [LARGE SCALE GENOMIC DNA]</scope>
    <source>
        <strain evidence="3">SPO-2</strain>
    </source>
</reference>
<evidence type="ECO:0000259" key="2">
    <source>
        <dbReference type="PROSITE" id="PS51253"/>
    </source>
</evidence>
<name>A0AAV7KF49_9METZ</name>
<gene>
    <name evidence="3" type="ORF">LOD99_14594</name>
</gene>
<evidence type="ECO:0000313" key="3">
    <source>
        <dbReference type="EMBL" id="KAI6659671.1"/>
    </source>
</evidence>
<dbReference type="GO" id="GO:0003677">
    <property type="term" value="F:DNA binding"/>
    <property type="evidence" value="ECO:0007669"/>
    <property type="project" value="UniProtKB-KW"/>
</dbReference>
<evidence type="ECO:0000256" key="1">
    <source>
        <dbReference type="ARBA" id="ARBA00023125"/>
    </source>
</evidence>
<organism evidence="3 4">
    <name type="scientific">Oopsacas minuta</name>
    <dbReference type="NCBI Taxonomy" id="111878"/>
    <lineage>
        <taxon>Eukaryota</taxon>
        <taxon>Metazoa</taxon>
        <taxon>Porifera</taxon>
        <taxon>Hexactinellida</taxon>
        <taxon>Hexasterophora</taxon>
        <taxon>Lyssacinosida</taxon>
        <taxon>Leucopsacidae</taxon>
        <taxon>Oopsacas</taxon>
    </lineage>
</organism>
<dbReference type="Gene3D" id="1.10.10.60">
    <property type="entry name" value="Homeodomain-like"/>
    <property type="match status" value="2"/>
</dbReference>
<dbReference type="EMBL" id="JAKMXF010000055">
    <property type="protein sequence ID" value="KAI6659671.1"/>
    <property type="molecule type" value="Genomic_DNA"/>
</dbReference>
<accession>A0AAV7KF49</accession>
<protein>
    <recommendedName>
        <fullName evidence="2">HTH CENPB-type domain-containing protein</fullName>
    </recommendedName>
</protein>
<keyword evidence="4" id="KW-1185">Reference proteome</keyword>
<dbReference type="InterPro" id="IPR009057">
    <property type="entry name" value="Homeodomain-like_sf"/>
</dbReference>
<keyword evidence="1" id="KW-0238">DNA-binding</keyword>